<comment type="caution">
    <text evidence="1">The sequence shown here is derived from an EMBL/GenBank/DDBJ whole genome shotgun (WGS) entry which is preliminary data.</text>
</comment>
<dbReference type="SUPFAM" id="SSF56784">
    <property type="entry name" value="HAD-like"/>
    <property type="match status" value="1"/>
</dbReference>
<protein>
    <submittedName>
        <fullName evidence="1">HAD superfamily hydrolase (TIGR01484 family)</fullName>
    </submittedName>
</protein>
<dbReference type="GO" id="GO:0016787">
    <property type="term" value="F:hydrolase activity"/>
    <property type="evidence" value="ECO:0007669"/>
    <property type="project" value="UniProtKB-KW"/>
</dbReference>
<name>A0ABT9NFQ3_9ACTO</name>
<dbReference type="Gene3D" id="3.40.50.1000">
    <property type="entry name" value="HAD superfamily/HAD-like"/>
    <property type="match status" value="1"/>
</dbReference>
<dbReference type="RefSeq" id="WP_307681948.1">
    <property type="nucleotide sequence ID" value="NZ_JAUSQX010000001.1"/>
</dbReference>
<dbReference type="PANTHER" id="PTHR10000:SF8">
    <property type="entry name" value="HAD SUPERFAMILY HYDROLASE-LIKE, TYPE 3"/>
    <property type="match status" value="1"/>
</dbReference>
<dbReference type="Proteomes" id="UP001243212">
    <property type="component" value="Unassembled WGS sequence"/>
</dbReference>
<gene>
    <name evidence="1" type="ORF">J2S70_000265</name>
</gene>
<keyword evidence="2" id="KW-1185">Reference proteome</keyword>
<dbReference type="EMBL" id="JAUSQX010000001">
    <property type="protein sequence ID" value="MDP9805683.1"/>
    <property type="molecule type" value="Genomic_DNA"/>
</dbReference>
<dbReference type="PANTHER" id="PTHR10000">
    <property type="entry name" value="PHOSPHOSERINE PHOSPHATASE"/>
    <property type="match status" value="1"/>
</dbReference>
<dbReference type="NCBIfam" id="TIGR01484">
    <property type="entry name" value="HAD-SF-IIB"/>
    <property type="match status" value="1"/>
</dbReference>
<dbReference type="Pfam" id="PF08282">
    <property type="entry name" value="Hydrolase_3"/>
    <property type="match status" value="1"/>
</dbReference>
<evidence type="ECO:0000313" key="1">
    <source>
        <dbReference type="EMBL" id="MDP9805683.1"/>
    </source>
</evidence>
<sequence length="284" mass="30443">MNTKPEIDFANLPWPVGTITHAIFDIDGTLTDESSLVSDATIAALRHLDAAGVPITLATGRILHGGANLVERAGIHAWVIAAGGGVVWNGKDIVSTHYMEREQYDAVSQLAARTGLVPFYFDELDFYADLEALAATGTLEVNENASEGRGMRPLEDLDTTKLTKISLAAQDPAQVAELLPEIVEQFPGTVQSHANFVDIPVTGVTKWEGIEKALAVRGLKPETAMGVGDSDNDIAWLKEIGYPIAAPIASAGVLHVCRWQLPKVEDSVARLIEAKLARDNDGDI</sequence>
<proteinExistence type="predicted"/>
<keyword evidence="1" id="KW-0378">Hydrolase</keyword>
<dbReference type="Gene3D" id="3.30.1240.10">
    <property type="match status" value="1"/>
</dbReference>
<dbReference type="InterPro" id="IPR036412">
    <property type="entry name" value="HAD-like_sf"/>
</dbReference>
<dbReference type="InterPro" id="IPR023214">
    <property type="entry name" value="HAD_sf"/>
</dbReference>
<dbReference type="InterPro" id="IPR006379">
    <property type="entry name" value="HAD-SF_hydro_IIB"/>
</dbReference>
<reference evidence="1 2" key="1">
    <citation type="submission" date="2023-07" db="EMBL/GenBank/DDBJ databases">
        <title>Sequencing the genomes of 1000 actinobacteria strains.</title>
        <authorList>
            <person name="Klenk H.-P."/>
        </authorList>
    </citation>
    <scope>NUCLEOTIDE SEQUENCE [LARGE SCALE GENOMIC DNA]</scope>
    <source>
        <strain evidence="1 2">DSM 17163</strain>
    </source>
</reference>
<accession>A0ABT9NFQ3</accession>
<organism evidence="1 2">
    <name type="scientific">Trueperella bonasi</name>
    <dbReference type="NCBI Taxonomy" id="312286"/>
    <lineage>
        <taxon>Bacteria</taxon>
        <taxon>Bacillati</taxon>
        <taxon>Actinomycetota</taxon>
        <taxon>Actinomycetes</taxon>
        <taxon>Actinomycetales</taxon>
        <taxon>Actinomycetaceae</taxon>
        <taxon>Trueperella</taxon>
    </lineage>
</organism>
<evidence type="ECO:0000313" key="2">
    <source>
        <dbReference type="Proteomes" id="UP001243212"/>
    </source>
</evidence>